<keyword evidence="2" id="KW-1185">Reference proteome</keyword>
<evidence type="ECO:0000313" key="2">
    <source>
        <dbReference type="Proteomes" id="UP000264002"/>
    </source>
</evidence>
<accession>A0A372MKB1</accession>
<dbReference type="OrthoDB" id="1100355at2"/>
<dbReference type="Proteomes" id="UP000264002">
    <property type="component" value="Unassembled WGS sequence"/>
</dbReference>
<proteinExistence type="predicted"/>
<reference evidence="2" key="1">
    <citation type="submission" date="2018-08" db="EMBL/GenBank/DDBJ databases">
        <authorList>
            <person name="Grouzdev D.S."/>
            <person name="Krutkina M.S."/>
        </authorList>
    </citation>
    <scope>NUCLEOTIDE SEQUENCE [LARGE SCALE GENOMIC DNA]</scope>
    <source>
        <strain evidence="2">4-11</strain>
    </source>
</reference>
<reference evidence="1 2" key="2">
    <citation type="submission" date="2018-09" db="EMBL/GenBank/DDBJ databases">
        <title>Genome of Sphaerochaeta halotolerans strain 4-11.</title>
        <authorList>
            <person name="Nazina T.N."/>
            <person name="Sokolova D.S."/>
        </authorList>
    </citation>
    <scope>NUCLEOTIDE SEQUENCE [LARGE SCALE GENOMIC DNA]</scope>
    <source>
        <strain evidence="1 2">4-11</strain>
    </source>
</reference>
<dbReference type="AlphaFoldDB" id="A0A372MKB1"/>
<dbReference type="Gene3D" id="3.30.2310.20">
    <property type="entry name" value="RelE-like"/>
    <property type="match status" value="1"/>
</dbReference>
<comment type="caution">
    <text evidence="1">The sequence shown here is derived from an EMBL/GenBank/DDBJ whole genome shotgun (WGS) entry which is preliminary data.</text>
</comment>
<dbReference type="RefSeq" id="WP_117329045.1">
    <property type="nucleotide sequence ID" value="NZ_QUWK01000001.1"/>
</dbReference>
<dbReference type="EMBL" id="QUWK01000001">
    <property type="protein sequence ID" value="RFU96225.1"/>
    <property type="molecule type" value="Genomic_DNA"/>
</dbReference>
<organism evidence="1 2">
    <name type="scientific">Sphaerochaeta halotolerans</name>
    <dbReference type="NCBI Taxonomy" id="2293840"/>
    <lineage>
        <taxon>Bacteria</taxon>
        <taxon>Pseudomonadati</taxon>
        <taxon>Spirochaetota</taxon>
        <taxon>Spirochaetia</taxon>
        <taxon>Spirochaetales</taxon>
        <taxon>Sphaerochaetaceae</taxon>
        <taxon>Sphaerochaeta</taxon>
    </lineage>
</organism>
<dbReference type="InterPro" id="IPR035093">
    <property type="entry name" value="RelE/ParE_toxin_dom_sf"/>
</dbReference>
<sequence length="96" mass="10990">MGFEVIVSRKADEMLVSHVRFLAQVSIPAAKVLRNEFCSVLVKLKDNPFQFQLEEDLGLPSGKYRRVAFAKRYKAVFSVFENSVFIDAIIDCRQSM</sequence>
<gene>
    <name evidence="1" type="ORF">DYP60_01260</name>
</gene>
<evidence type="ECO:0000313" key="1">
    <source>
        <dbReference type="EMBL" id="RFU96225.1"/>
    </source>
</evidence>
<protein>
    <submittedName>
        <fullName evidence="1">Type II toxin-antitoxin system RelE/ParE family toxin</fullName>
    </submittedName>
</protein>
<name>A0A372MKB1_9SPIR</name>